<dbReference type="Pfam" id="PF09537">
    <property type="entry name" value="DUF2383"/>
    <property type="match status" value="1"/>
</dbReference>
<dbReference type="InterPro" id="IPR012347">
    <property type="entry name" value="Ferritin-like"/>
</dbReference>
<organism evidence="2 3">
    <name type="scientific">Sandaracinus amylolyticus</name>
    <dbReference type="NCBI Taxonomy" id="927083"/>
    <lineage>
        <taxon>Bacteria</taxon>
        <taxon>Pseudomonadati</taxon>
        <taxon>Myxococcota</taxon>
        <taxon>Polyangia</taxon>
        <taxon>Polyangiales</taxon>
        <taxon>Sandaracinaceae</taxon>
        <taxon>Sandaracinus</taxon>
    </lineage>
</organism>
<dbReference type="STRING" id="927083.DB32_004563"/>
<gene>
    <name evidence="2" type="ORF">DB32_004563</name>
</gene>
<evidence type="ECO:0000313" key="2">
    <source>
        <dbReference type="EMBL" id="AKF07414.1"/>
    </source>
</evidence>
<feature type="domain" description="DUF2383" evidence="1">
    <location>
        <begin position="14"/>
        <end position="116"/>
    </location>
</feature>
<keyword evidence="3" id="KW-1185">Reference proteome</keyword>
<dbReference type="CDD" id="cd00657">
    <property type="entry name" value="Ferritin_like"/>
    <property type="match status" value="1"/>
</dbReference>
<evidence type="ECO:0000313" key="3">
    <source>
        <dbReference type="Proteomes" id="UP000034883"/>
    </source>
</evidence>
<reference evidence="2 3" key="1">
    <citation type="submission" date="2015-03" db="EMBL/GenBank/DDBJ databases">
        <title>Genome assembly of Sandaracinus amylolyticus DSM 53668.</title>
        <authorList>
            <person name="Sharma G."/>
            <person name="Subramanian S."/>
        </authorList>
    </citation>
    <scope>NUCLEOTIDE SEQUENCE [LARGE SCALE GENOMIC DNA]</scope>
    <source>
        <strain evidence="2 3">DSM 53668</strain>
    </source>
</reference>
<sequence>MQNVQVTRTTAGNEIDQLNSFLRGEISAVETYRQVIDRLGSLPEAAELRDCMRSHEHRVMRLREEIQRRGGTAAESSGPWGAFVKMIEGGAKAFGPKAAIAVLEQGEDHGRNDYQRDLGALSREGKILVEQYLLPEQLRTHAVISRLKRMLP</sequence>
<dbReference type="RefSeq" id="WP_053234676.1">
    <property type="nucleotide sequence ID" value="NZ_CP011125.1"/>
</dbReference>
<protein>
    <recommendedName>
        <fullName evidence="1">DUF2383 domain-containing protein</fullName>
    </recommendedName>
</protein>
<dbReference type="AlphaFoldDB" id="A0A0F6SFR7"/>
<dbReference type="Proteomes" id="UP000034883">
    <property type="component" value="Chromosome"/>
</dbReference>
<proteinExistence type="predicted"/>
<evidence type="ECO:0000259" key="1">
    <source>
        <dbReference type="Pfam" id="PF09537"/>
    </source>
</evidence>
<dbReference type="OrthoDB" id="193413at2"/>
<name>A0A0F6SFR7_9BACT</name>
<dbReference type="Gene3D" id="1.20.1260.10">
    <property type="match status" value="1"/>
</dbReference>
<accession>A0A0F6SFR7</accession>
<dbReference type="KEGG" id="samy:DB32_004563"/>
<dbReference type="EMBL" id="CP011125">
    <property type="protein sequence ID" value="AKF07414.1"/>
    <property type="molecule type" value="Genomic_DNA"/>
</dbReference>
<dbReference type="InterPro" id="IPR019052">
    <property type="entry name" value="DUF2383"/>
</dbReference>